<keyword evidence="1" id="KW-0472">Membrane</keyword>
<accession>A0A7R9L1F8</accession>
<keyword evidence="1" id="KW-1133">Transmembrane helix</keyword>
<dbReference type="EMBL" id="OC865064">
    <property type="protein sequence ID" value="CAD7632146.1"/>
    <property type="molecule type" value="Genomic_DNA"/>
</dbReference>
<organism evidence="2">
    <name type="scientific">Medioppia subpectinata</name>
    <dbReference type="NCBI Taxonomy" id="1979941"/>
    <lineage>
        <taxon>Eukaryota</taxon>
        <taxon>Metazoa</taxon>
        <taxon>Ecdysozoa</taxon>
        <taxon>Arthropoda</taxon>
        <taxon>Chelicerata</taxon>
        <taxon>Arachnida</taxon>
        <taxon>Acari</taxon>
        <taxon>Acariformes</taxon>
        <taxon>Sarcoptiformes</taxon>
        <taxon>Oribatida</taxon>
        <taxon>Brachypylina</taxon>
        <taxon>Oppioidea</taxon>
        <taxon>Oppiidae</taxon>
        <taxon>Medioppia</taxon>
    </lineage>
</organism>
<dbReference type="GO" id="GO:0016323">
    <property type="term" value="C:basolateral plasma membrane"/>
    <property type="evidence" value="ECO:0007669"/>
    <property type="project" value="TreeGrafter"/>
</dbReference>
<keyword evidence="1" id="KW-0812">Transmembrane</keyword>
<dbReference type="EMBL" id="CAJPIZ010010489">
    <property type="protein sequence ID" value="CAG2112576.1"/>
    <property type="molecule type" value="Genomic_DNA"/>
</dbReference>
<proteinExistence type="predicted"/>
<protein>
    <submittedName>
        <fullName evidence="2">Uncharacterized protein</fullName>
    </submittedName>
</protein>
<evidence type="ECO:0000256" key="1">
    <source>
        <dbReference type="SAM" id="Phobius"/>
    </source>
</evidence>
<name>A0A7R9L1F8_9ACAR</name>
<keyword evidence="3" id="KW-1185">Reference proteome</keyword>
<dbReference type="AlphaFoldDB" id="A0A7R9L1F8"/>
<dbReference type="OrthoDB" id="6435832at2759"/>
<dbReference type="Proteomes" id="UP000759131">
    <property type="component" value="Unassembled WGS sequence"/>
</dbReference>
<evidence type="ECO:0000313" key="3">
    <source>
        <dbReference type="Proteomes" id="UP000759131"/>
    </source>
</evidence>
<gene>
    <name evidence="2" type="ORF">OSB1V03_LOCUS12551</name>
</gene>
<reference evidence="2" key="1">
    <citation type="submission" date="2020-11" db="EMBL/GenBank/DDBJ databases">
        <authorList>
            <person name="Tran Van P."/>
        </authorList>
    </citation>
    <scope>NUCLEOTIDE SEQUENCE</scope>
</reference>
<dbReference type="PANTHER" id="PTHR11388">
    <property type="entry name" value="ORGANIC ANION TRANSPORTER"/>
    <property type="match status" value="1"/>
</dbReference>
<dbReference type="GO" id="GO:0015347">
    <property type="term" value="F:sodium-independent organic anion transmembrane transporter activity"/>
    <property type="evidence" value="ECO:0007669"/>
    <property type="project" value="TreeGrafter"/>
</dbReference>
<dbReference type="Pfam" id="PF03137">
    <property type="entry name" value="OATP"/>
    <property type="match status" value="1"/>
</dbReference>
<feature type="transmembrane region" description="Helical" evidence="1">
    <location>
        <begin position="158"/>
        <end position="179"/>
    </location>
</feature>
<evidence type="ECO:0000313" key="2">
    <source>
        <dbReference type="EMBL" id="CAD7632146.1"/>
    </source>
</evidence>
<dbReference type="GO" id="GO:0043252">
    <property type="term" value="P:sodium-independent organic anion transport"/>
    <property type="evidence" value="ECO:0007669"/>
    <property type="project" value="TreeGrafter"/>
</dbReference>
<sequence>MIRIIGVIPTATGIFLGGVFIRKCLPGPRLLTSLITIVELFAVMGMLSALFLGCPESQFDGTSGDTHFEMQSMCNDNCFCSETKFQPICGISNIIGNLAKTGNNIVSLRIVDEEDKTFIPYPLIYGAVIDASCLIWESKCGHRGNCWVYDTNKFRRNLHGLTLGLYFTGSLFDIIVIFLSKRIKNLYNDEIDEQEMQSPVNQKLSANLI</sequence>
<feature type="transmembrane region" description="Helical" evidence="1">
    <location>
        <begin position="30"/>
        <end position="52"/>
    </location>
</feature>
<dbReference type="PANTHER" id="PTHR11388:SF76">
    <property type="entry name" value="SOLUTE CARRIER ORGANIC ANION TRANSPORTER FAMILY MEMBER"/>
    <property type="match status" value="1"/>
</dbReference>
<dbReference type="InterPro" id="IPR004156">
    <property type="entry name" value="OATP"/>
</dbReference>